<evidence type="ECO:0000313" key="2">
    <source>
        <dbReference type="EMBL" id="CAL1544106.1"/>
    </source>
</evidence>
<dbReference type="AlphaFoldDB" id="A0AAV2IEP3"/>
<dbReference type="EMBL" id="CAXITT010000597">
    <property type="protein sequence ID" value="CAL1544106.1"/>
    <property type="molecule type" value="Genomic_DNA"/>
</dbReference>
<evidence type="ECO:0000313" key="3">
    <source>
        <dbReference type="Proteomes" id="UP001497497"/>
    </source>
</evidence>
<accession>A0AAV2IEP3</accession>
<proteinExistence type="predicted"/>
<sequence>MEWVVTQQLHSKKILDKKLNEINASQRLSEARLDRQLRELGLDLTKIKRSSADLDDMHDLTPRPSGRRGSLPQLAGDNTTLKSLGAPHSPRSRRRLSISSIPSTPRDGHHASNSLNVTEHQRATRRRSIPNLSTSPGDHTQSIKSDRNNDGCLGAGKNKTIREQNELTSGVGTNKQTLPKIEVTKEADSSPVRRKSATAKFVHKEDGGVDVNDEISEAESRHLMGAAKGRRTRRSSEPAIGVQFLHPGQVNGCEARMHNSGDKGEFRQAIHHLPSNMVAEEDEEAGDHGGNCSDETIKAQRADTEAVPKAALNAGKTMKKKTSTAKGKDESSPKAGNTRTVGSPGQGYSRQRRKSEGDILRFAQIWTRQQEDLRNGRVKGQGAKHGYSLGVRDSSDDVWDSVRKCRYIRGYDPPEMIEPPDPNEYVFGHK</sequence>
<evidence type="ECO:0000256" key="1">
    <source>
        <dbReference type="SAM" id="MobiDB-lite"/>
    </source>
</evidence>
<feature type="compositionally biased region" description="Polar residues" evidence="1">
    <location>
        <begin position="130"/>
        <end position="143"/>
    </location>
</feature>
<comment type="caution">
    <text evidence="2">The sequence shown here is derived from an EMBL/GenBank/DDBJ whole genome shotgun (WGS) entry which is preliminary data.</text>
</comment>
<feature type="compositionally biased region" description="Polar residues" evidence="1">
    <location>
        <begin position="166"/>
        <end position="175"/>
    </location>
</feature>
<name>A0AAV2IEP3_LYMST</name>
<dbReference type="Proteomes" id="UP001497497">
    <property type="component" value="Unassembled WGS sequence"/>
</dbReference>
<feature type="compositionally biased region" description="Polar residues" evidence="1">
    <location>
        <begin position="334"/>
        <end position="349"/>
    </location>
</feature>
<organism evidence="2 3">
    <name type="scientific">Lymnaea stagnalis</name>
    <name type="common">Great pond snail</name>
    <name type="synonym">Helix stagnalis</name>
    <dbReference type="NCBI Taxonomy" id="6523"/>
    <lineage>
        <taxon>Eukaryota</taxon>
        <taxon>Metazoa</taxon>
        <taxon>Spiralia</taxon>
        <taxon>Lophotrochozoa</taxon>
        <taxon>Mollusca</taxon>
        <taxon>Gastropoda</taxon>
        <taxon>Heterobranchia</taxon>
        <taxon>Euthyneura</taxon>
        <taxon>Panpulmonata</taxon>
        <taxon>Hygrophila</taxon>
        <taxon>Lymnaeoidea</taxon>
        <taxon>Lymnaeidae</taxon>
        <taxon>Lymnaea</taxon>
    </lineage>
</organism>
<feature type="region of interest" description="Disordered" evidence="1">
    <location>
        <begin position="55"/>
        <end position="175"/>
    </location>
</feature>
<keyword evidence="3" id="KW-1185">Reference proteome</keyword>
<reference evidence="2 3" key="1">
    <citation type="submission" date="2024-04" db="EMBL/GenBank/DDBJ databases">
        <authorList>
            <consortium name="Genoscope - CEA"/>
            <person name="William W."/>
        </authorList>
    </citation>
    <scope>NUCLEOTIDE SEQUENCE [LARGE SCALE GENOMIC DNA]</scope>
</reference>
<feature type="region of interest" description="Disordered" evidence="1">
    <location>
        <begin position="301"/>
        <end position="356"/>
    </location>
</feature>
<protein>
    <submittedName>
        <fullName evidence="2">Uncharacterized protein</fullName>
    </submittedName>
</protein>
<gene>
    <name evidence="2" type="ORF">GSLYS_00017619001</name>
</gene>